<feature type="region of interest" description="Disordered" evidence="3">
    <location>
        <begin position="22"/>
        <end position="57"/>
    </location>
</feature>
<dbReference type="InterPro" id="IPR010905">
    <property type="entry name" value="Glyco_hydro_88"/>
</dbReference>
<dbReference type="PANTHER" id="PTHR36845:SF1">
    <property type="entry name" value="HYDROLASE, PUTATIVE (AFU_ORTHOLOGUE AFUA_7G05090)-RELATED"/>
    <property type="match status" value="1"/>
</dbReference>
<dbReference type="GO" id="GO:0016787">
    <property type="term" value="F:hydrolase activity"/>
    <property type="evidence" value="ECO:0007669"/>
    <property type="project" value="UniProtKB-KW"/>
</dbReference>
<reference evidence="4 5" key="1">
    <citation type="submission" date="2024-03" db="EMBL/GenBank/DDBJ databases">
        <title>Novel Streptomyces species of biotechnological and ecological value are a feature of Machair soil.</title>
        <authorList>
            <person name="Prole J.R."/>
            <person name="Goodfellow M."/>
            <person name="Allenby N."/>
            <person name="Ward A.C."/>
        </authorList>
    </citation>
    <scope>NUCLEOTIDE SEQUENCE [LARGE SCALE GENOMIC DNA]</scope>
    <source>
        <strain evidence="4 5">MS1.AVA.1</strain>
    </source>
</reference>
<dbReference type="InterPro" id="IPR008928">
    <property type="entry name" value="6-hairpin_glycosidase_sf"/>
</dbReference>
<evidence type="ECO:0000313" key="4">
    <source>
        <dbReference type="EMBL" id="MEJ8668360.1"/>
    </source>
</evidence>
<evidence type="ECO:0000256" key="2">
    <source>
        <dbReference type="ARBA" id="ARBA00038358"/>
    </source>
</evidence>
<sequence length="430" mass="47788">MSAVQRSVNSALPLTSWRNRHERFPADGAGHGGRRRSDWRLLDTRHGRGRERRPAPAPTLRKLRAAADYAVEKLHTVAPTVTAFPVGTKFEKWTYSQNGDWVGGFWPGTLWMAWLYSKDDTFRTQALASAQKLAPRQYDTGTHDLGFLFYPSWVTAWRLTGDEAWRTGAVRAADSLIQRYNPRGRFIRAWGALNDQGNAGRVIIDTMMNLDLLAFASGRTGDDKYLDIAVEHAKTAQRVFLRPDGSTPHVYDFDPKSGAAIGPNTVQGYSPTSCWSRGQAWGLYGFTTMYRRTGNAEFLATARRLADFAIGALTPDHVPVWDYRAPQQPYDIKDASAGAIMACGLLDLSAATGRQAYREVALRLLTALAETCLTRNSARAEAVVARCTRNRPAEDGIEVSLPYADYYLLEGILRVLQPQDVDRAIDLSGV</sequence>
<organism evidence="4 5">
    <name type="scientific">Streptomyces machairae</name>
    <dbReference type="NCBI Taxonomy" id="3134109"/>
    <lineage>
        <taxon>Bacteria</taxon>
        <taxon>Bacillati</taxon>
        <taxon>Actinomycetota</taxon>
        <taxon>Actinomycetes</taxon>
        <taxon>Kitasatosporales</taxon>
        <taxon>Streptomycetaceae</taxon>
        <taxon>Streptomyces</taxon>
    </lineage>
</organism>
<comment type="caution">
    <text evidence="4">The sequence shown here is derived from an EMBL/GenBank/DDBJ whole genome shotgun (WGS) entry which is preliminary data.</text>
</comment>
<dbReference type="Pfam" id="PF07470">
    <property type="entry name" value="Glyco_hydro_88"/>
    <property type="match status" value="1"/>
</dbReference>
<dbReference type="InterPro" id="IPR052369">
    <property type="entry name" value="UG_Glycosaminoglycan_Hydrolase"/>
</dbReference>
<keyword evidence="5" id="KW-1185">Reference proteome</keyword>
<keyword evidence="1 4" id="KW-0378">Hydrolase</keyword>
<dbReference type="InterPro" id="IPR012341">
    <property type="entry name" value="6hp_glycosidase-like_sf"/>
</dbReference>
<evidence type="ECO:0000256" key="3">
    <source>
        <dbReference type="SAM" id="MobiDB-lite"/>
    </source>
</evidence>
<accession>A0ABU8UHG9</accession>
<dbReference type="PANTHER" id="PTHR36845">
    <property type="entry name" value="HYDROLASE, PUTATIVE (AFU_ORTHOLOGUE AFUA_7G05090)-RELATED"/>
    <property type="match status" value="1"/>
</dbReference>
<protein>
    <submittedName>
        <fullName evidence="4">Glycoside hydrolase family 88 protein</fullName>
    </submittedName>
</protein>
<evidence type="ECO:0000313" key="5">
    <source>
        <dbReference type="Proteomes" id="UP001376459"/>
    </source>
</evidence>
<dbReference type="EMBL" id="JBBKAK010000001">
    <property type="protein sequence ID" value="MEJ8668360.1"/>
    <property type="molecule type" value="Genomic_DNA"/>
</dbReference>
<dbReference type="Proteomes" id="UP001376459">
    <property type="component" value="Unassembled WGS sequence"/>
</dbReference>
<feature type="compositionally biased region" description="Basic and acidic residues" evidence="3">
    <location>
        <begin position="35"/>
        <end position="46"/>
    </location>
</feature>
<name>A0ABU8UHG9_9ACTN</name>
<comment type="similarity">
    <text evidence="2">Belongs to the glycosyl hydrolase 88 family.</text>
</comment>
<gene>
    <name evidence="4" type="ORF">WKI71_06680</name>
</gene>
<evidence type="ECO:0000256" key="1">
    <source>
        <dbReference type="ARBA" id="ARBA00022801"/>
    </source>
</evidence>
<dbReference type="Gene3D" id="1.50.10.10">
    <property type="match status" value="1"/>
</dbReference>
<proteinExistence type="inferred from homology"/>
<dbReference type="SUPFAM" id="SSF48208">
    <property type="entry name" value="Six-hairpin glycosidases"/>
    <property type="match status" value="1"/>
</dbReference>